<keyword evidence="3 6" id="KW-1133">Transmembrane helix</keyword>
<evidence type="ECO:0000259" key="7">
    <source>
        <dbReference type="Pfam" id="PF26002"/>
    </source>
</evidence>
<keyword evidence="2 6" id="KW-0812">Transmembrane</keyword>
<feature type="domain" description="AprE-like beta-barrel" evidence="7">
    <location>
        <begin position="278"/>
        <end position="363"/>
    </location>
</feature>
<protein>
    <submittedName>
        <fullName evidence="8">HlyD family efflux transporter periplasmic adaptor subunit</fullName>
    </submittedName>
</protein>
<name>A0A4U6D2H8_9BACT</name>
<dbReference type="GO" id="GO:0016020">
    <property type="term" value="C:membrane"/>
    <property type="evidence" value="ECO:0007669"/>
    <property type="project" value="UniProtKB-SubCell"/>
</dbReference>
<evidence type="ECO:0000256" key="4">
    <source>
        <dbReference type="ARBA" id="ARBA00023136"/>
    </source>
</evidence>
<feature type="coiled-coil region" evidence="5">
    <location>
        <begin position="210"/>
        <end position="244"/>
    </location>
</feature>
<dbReference type="AlphaFoldDB" id="A0A4U6D2H8"/>
<keyword evidence="9" id="KW-1185">Reference proteome</keyword>
<dbReference type="EMBL" id="SZVO01000007">
    <property type="protein sequence ID" value="TKT91372.1"/>
    <property type="molecule type" value="Genomic_DNA"/>
</dbReference>
<evidence type="ECO:0000313" key="8">
    <source>
        <dbReference type="EMBL" id="TKT91372.1"/>
    </source>
</evidence>
<dbReference type="OrthoDB" id="594147at2"/>
<dbReference type="RefSeq" id="WP_137341231.1">
    <property type="nucleotide sequence ID" value="NZ_BSQH01000021.1"/>
</dbReference>
<accession>A0A4U6D2H8</accession>
<dbReference type="Gene3D" id="2.40.30.170">
    <property type="match status" value="1"/>
</dbReference>
<comment type="caution">
    <text evidence="8">The sequence shown here is derived from an EMBL/GenBank/DDBJ whole genome shotgun (WGS) entry which is preliminary data.</text>
</comment>
<feature type="transmembrane region" description="Helical" evidence="6">
    <location>
        <begin position="30"/>
        <end position="50"/>
    </location>
</feature>
<dbReference type="PANTHER" id="PTHR30386">
    <property type="entry name" value="MEMBRANE FUSION SUBUNIT OF EMRAB-TOLC MULTIDRUG EFFLUX PUMP"/>
    <property type="match status" value="1"/>
</dbReference>
<comment type="subcellular location">
    <subcellularLocation>
        <location evidence="1">Membrane</location>
        <topology evidence="1">Single-pass membrane protein</topology>
    </subcellularLocation>
</comment>
<gene>
    <name evidence="8" type="ORF">FDK13_17215</name>
</gene>
<evidence type="ECO:0000256" key="1">
    <source>
        <dbReference type="ARBA" id="ARBA00004167"/>
    </source>
</evidence>
<dbReference type="Proteomes" id="UP000304900">
    <property type="component" value="Unassembled WGS sequence"/>
</dbReference>
<dbReference type="Pfam" id="PF26002">
    <property type="entry name" value="Beta-barrel_AprE"/>
    <property type="match status" value="1"/>
</dbReference>
<evidence type="ECO:0000256" key="3">
    <source>
        <dbReference type="ARBA" id="ARBA00022989"/>
    </source>
</evidence>
<sequence length="392" mass="44788">MQHKPQVLPPEFIETSLECYLPKVDVRSQAIYCTLIALVLGILISLPFLYVDISVKSIGEIRAISEKTEVKPLIGGEIKVIEIHENQYVRRGQSLLSLKTDILDSKLRFNALQQTEKNSFIQDLSHLVSLDSAGLLDAKGFVSSLYGQQYSQFKYNLLENILHLNKELKELNADRGLYQHKVMPIREYDAKEFEYNKLTAAYRLLKERQISSWQGDLNTHKATLSQLEAEQRQLLEEKKNYSVLAPISGTIQHVSGKYSGSYLSPGESLCIISPNDSLLAECYVTPSDIGFLKTGMAVNFQIDAFNYNEWGMLQGQIINISDDYILIQNKPIFKVKCLIKNLTLKLRKGHSTKVKKGMTFQARFLVTRRSLYQLVYDKGDDWLNPVRRNEIL</sequence>
<evidence type="ECO:0000256" key="5">
    <source>
        <dbReference type="SAM" id="Coils"/>
    </source>
</evidence>
<proteinExistence type="predicted"/>
<dbReference type="PANTHER" id="PTHR30386:SF26">
    <property type="entry name" value="TRANSPORT PROTEIN COMB"/>
    <property type="match status" value="1"/>
</dbReference>
<dbReference type="InterPro" id="IPR058982">
    <property type="entry name" value="Beta-barrel_AprE"/>
</dbReference>
<evidence type="ECO:0000256" key="2">
    <source>
        <dbReference type="ARBA" id="ARBA00022692"/>
    </source>
</evidence>
<organism evidence="8 9">
    <name type="scientific">Dyadobacter frigoris</name>
    <dbReference type="NCBI Taxonomy" id="2576211"/>
    <lineage>
        <taxon>Bacteria</taxon>
        <taxon>Pseudomonadati</taxon>
        <taxon>Bacteroidota</taxon>
        <taxon>Cytophagia</taxon>
        <taxon>Cytophagales</taxon>
        <taxon>Spirosomataceae</taxon>
        <taxon>Dyadobacter</taxon>
    </lineage>
</organism>
<keyword evidence="4 6" id="KW-0472">Membrane</keyword>
<evidence type="ECO:0000256" key="6">
    <source>
        <dbReference type="SAM" id="Phobius"/>
    </source>
</evidence>
<evidence type="ECO:0000313" key="9">
    <source>
        <dbReference type="Proteomes" id="UP000304900"/>
    </source>
</evidence>
<dbReference type="InterPro" id="IPR050739">
    <property type="entry name" value="MFP"/>
</dbReference>
<keyword evidence="5" id="KW-0175">Coiled coil</keyword>
<reference evidence="8 9" key="1">
    <citation type="submission" date="2019-05" db="EMBL/GenBank/DDBJ databases">
        <title>Dyadobacter AR-3-8 sp. nov., isolated from arctic soil.</title>
        <authorList>
            <person name="Chaudhary D.K."/>
        </authorList>
    </citation>
    <scope>NUCLEOTIDE SEQUENCE [LARGE SCALE GENOMIC DNA]</scope>
    <source>
        <strain evidence="8 9">AR-3-8</strain>
    </source>
</reference>